<organism evidence="1">
    <name type="scientific">termite gut metagenome</name>
    <dbReference type="NCBI Taxonomy" id="433724"/>
    <lineage>
        <taxon>unclassified sequences</taxon>
        <taxon>metagenomes</taxon>
        <taxon>organismal metagenomes</taxon>
    </lineage>
</organism>
<reference evidence="1" key="1">
    <citation type="submission" date="2019-03" db="EMBL/GenBank/DDBJ databases">
        <title>Single cell metagenomics reveals metabolic interactions within the superorganism composed of flagellate Streblomastix strix and complex community of Bacteroidetes bacteria on its surface.</title>
        <authorList>
            <person name="Treitli S.C."/>
            <person name="Kolisko M."/>
            <person name="Husnik F."/>
            <person name="Keeling P."/>
            <person name="Hampl V."/>
        </authorList>
    </citation>
    <scope>NUCLEOTIDE SEQUENCE</scope>
    <source>
        <strain evidence="1">STM</strain>
    </source>
</reference>
<gene>
    <name evidence="1" type="ORF">EZS27_040256</name>
</gene>
<comment type="caution">
    <text evidence="1">The sequence shown here is derived from an EMBL/GenBank/DDBJ whole genome shotgun (WGS) entry which is preliminary data.</text>
</comment>
<sequence length="74" mass="8576">NPRVKGYLHLTVAYRSLSRPSSPPGAKASTMRPFLVFLKNYCPRFKELLKKLSDIVHYVKELMSIHSMRIQSNQ</sequence>
<proteinExistence type="predicted"/>
<dbReference type="AlphaFoldDB" id="A0A5J4PHR9"/>
<name>A0A5J4PHR9_9ZZZZ</name>
<protein>
    <submittedName>
        <fullName evidence="1">Uncharacterized protein</fullName>
    </submittedName>
</protein>
<dbReference type="EMBL" id="SNRY01008726">
    <property type="protein sequence ID" value="KAA6308069.1"/>
    <property type="molecule type" value="Genomic_DNA"/>
</dbReference>
<evidence type="ECO:0000313" key="1">
    <source>
        <dbReference type="EMBL" id="KAA6308069.1"/>
    </source>
</evidence>
<feature type="non-terminal residue" evidence="1">
    <location>
        <position position="1"/>
    </location>
</feature>
<accession>A0A5J4PHR9</accession>